<dbReference type="InterPro" id="IPR038765">
    <property type="entry name" value="Papain-like_cys_pep_sf"/>
</dbReference>
<dbReference type="SMART" id="SM00645">
    <property type="entry name" value="Pept_C1"/>
    <property type="match status" value="1"/>
</dbReference>
<evidence type="ECO:0000313" key="5">
    <source>
        <dbReference type="Proteomes" id="UP000318571"/>
    </source>
</evidence>
<keyword evidence="5" id="KW-1185">Reference proteome</keyword>
<evidence type="ECO:0000256" key="2">
    <source>
        <dbReference type="SAM" id="MobiDB-lite"/>
    </source>
</evidence>
<evidence type="ECO:0000313" key="4">
    <source>
        <dbReference type="EMBL" id="TRY73087.1"/>
    </source>
</evidence>
<dbReference type="STRING" id="6832.A0A553P5X4"/>
<dbReference type="GO" id="GO:0006508">
    <property type="term" value="P:proteolysis"/>
    <property type="evidence" value="ECO:0007669"/>
    <property type="project" value="InterPro"/>
</dbReference>
<feature type="domain" description="Peptidase C1A papain C-terminal" evidence="3">
    <location>
        <begin position="181"/>
        <end position="337"/>
    </location>
</feature>
<comment type="caution">
    <text evidence="4">The sequence shown here is derived from an EMBL/GenBank/DDBJ whole genome shotgun (WGS) entry which is preliminary data.</text>
</comment>
<name>A0A553P5X4_TIGCA</name>
<dbReference type="Proteomes" id="UP000318571">
    <property type="component" value="Chromosome 3"/>
</dbReference>
<dbReference type="SUPFAM" id="SSF54001">
    <property type="entry name" value="Cysteine proteinases"/>
    <property type="match status" value="1"/>
</dbReference>
<feature type="region of interest" description="Disordered" evidence="2">
    <location>
        <begin position="132"/>
        <end position="154"/>
    </location>
</feature>
<dbReference type="GO" id="GO:0008234">
    <property type="term" value="F:cysteine-type peptidase activity"/>
    <property type="evidence" value="ECO:0007669"/>
    <property type="project" value="InterPro"/>
</dbReference>
<dbReference type="InterPro" id="IPR013128">
    <property type="entry name" value="Peptidase_C1A"/>
</dbReference>
<dbReference type="AlphaFoldDB" id="A0A553P5X4"/>
<dbReference type="Pfam" id="PF00112">
    <property type="entry name" value="Peptidase_C1"/>
    <property type="match status" value="1"/>
</dbReference>
<gene>
    <name evidence="4" type="ORF">TCAL_06686</name>
</gene>
<organism evidence="4 5">
    <name type="scientific">Tigriopus californicus</name>
    <name type="common">Marine copepod</name>
    <dbReference type="NCBI Taxonomy" id="6832"/>
    <lineage>
        <taxon>Eukaryota</taxon>
        <taxon>Metazoa</taxon>
        <taxon>Ecdysozoa</taxon>
        <taxon>Arthropoda</taxon>
        <taxon>Crustacea</taxon>
        <taxon>Multicrustacea</taxon>
        <taxon>Hexanauplia</taxon>
        <taxon>Copepoda</taxon>
        <taxon>Harpacticoida</taxon>
        <taxon>Harpacticidae</taxon>
        <taxon>Tigriopus</taxon>
    </lineage>
</organism>
<dbReference type="PANTHER" id="PTHR12411">
    <property type="entry name" value="CYSTEINE PROTEASE FAMILY C1-RELATED"/>
    <property type="match status" value="1"/>
</dbReference>
<accession>A0A553P5X4</accession>
<dbReference type="Gene3D" id="3.90.70.10">
    <property type="entry name" value="Cysteine proteinases"/>
    <property type="match status" value="1"/>
</dbReference>
<protein>
    <recommendedName>
        <fullName evidence="3">Peptidase C1A papain C-terminal domain-containing protein</fullName>
    </recommendedName>
</protein>
<feature type="compositionally biased region" description="Basic and acidic residues" evidence="2">
    <location>
        <begin position="132"/>
        <end position="142"/>
    </location>
</feature>
<comment type="similarity">
    <text evidence="1">Belongs to the peptidase C1 family.</text>
</comment>
<proteinExistence type="inferred from homology"/>
<dbReference type="EMBL" id="VCGU01000007">
    <property type="protein sequence ID" value="TRY73087.1"/>
    <property type="molecule type" value="Genomic_DNA"/>
</dbReference>
<evidence type="ECO:0000259" key="3">
    <source>
        <dbReference type="SMART" id="SM00645"/>
    </source>
</evidence>
<dbReference type="InterPro" id="IPR000668">
    <property type="entry name" value="Peptidase_C1A_C"/>
</dbReference>
<reference evidence="4 5" key="1">
    <citation type="journal article" date="2018" name="Nat. Ecol. Evol.">
        <title>Genomic signatures of mitonuclear coevolution across populations of Tigriopus californicus.</title>
        <authorList>
            <person name="Barreto F.S."/>
            <person name="Watson E.T."/>
            <person name="Lima T.G."/>
            <person name="Willett C.S."/>
            <person name="Edmands S."/>
            <person name="Li W."/>
            <person name="Burton R.S."/>
        </authorList>
    </citation>
    <scope>NUCLEOTIDE SEQUENCE [LARGE SCALE GENOMIC DNA]</scope>
    <source>
        <strain evidence="4 5">San Diego</strain>
    </source>
</reference>
<evidence type="ECO:0000256" key="1">
    <source>
        <dbReference type="ARBA" id="ARBA00008455"/>
    </source>
</evidence>
<sequence>MASWNLAFIPMVVSIGVFFVINNEPGQLQDEWDFIQMDPNYLMQANSKIENVVTYENLTEEIYEKMMIENDWDRSYFDALTPEERAANLKEAAKAINAQNEAFKSKKSSFTCKLTALSILGEKDFKERVKNQLDPFPKDSRESSSLLGGAQHEKQALDEKYEKYLARLMEDRKDLPTEFFTPERYLTPVKDQGNCGSCAIFATVATIETAFLKQNTELIPLDLAEQTFLNCAKGFRGIGGCSEGNEIDAPFRYLISHRGGSLPPECLNPYNVEKEHNQCITEHYNVNAGVKVTDNYHFDNVGEQKLKYLVNVYGAVEVAMFVPDYMRNKMQHVGAGVMDECAP</sequence>